<dbReference type="AlphaFoldDB" id="A0A0C3B8Z0"/>
<accession>A0A0C3B8Z0</accession>
<dbReference type="InParanoid" id="A0A0C3B8Z0"/>
<organism evidence="1 2">
    <name type="scientific">Piloderma croceum (strain F 1598)</name>
    <dbReference type="NCBI Taxonomy" id="765440"/>
    <lineage>
        <taxon>Eukaryota</taxon>
        <taxon>Fungi</taxon>
        <taxon>Dikarya</taxon>
        <taxon>Basidiomycota</taxon>
        <taxon>Agaricomycotina</taxon>
        <taxon>Agaricomycetes</taxon>
        <taxon>Agaricomycetidae</taxon>
        <taxon>Atheliales</taxon>
        <taxon>Atheliaceae</taxon>
        <taxon>Piloderma</taxon>
    </lineage>
</organism>
<keyword evidence="2" id="KW-1185">Reference proteome</keyword>
<evidence type="ECO:0008006" key="3">
    <source>
        <dbReference type="Google" id="ProtNLM"/>
    </source>
</evidence>
<gene>
    <name evidence="1" type="ORF">PILCRDRAFT_455256</name>
</gene>
<reference evidence="2" key="2">
    <citation type="submission" date="2015-01" db="EMBL/GenBank/DDBJ databases">
        <title>Evolutionary Origins and Diversification of the Mycorrhizal Mutualists.</title>
        <authorList>
            <consortium name="DOE Joint Genome Institute"/>
            <consortium name="Mycorrhizal Genomics Consortium"/>
            <person name="Kohler A."/>
            <person name="Kuo A."/>
            <person name="Nagy L.G."/>
            <person name="Floudas D."/>
            <person name="Copeland A."/>
            <person name="Barry K.W."/>
            <person name="Cichocki N."/>
            <person name="Veneault-Fourrey C."/>
            <person name="LaButti K."/>
            <person name="Lindquist E.A."/>
            <person name="Lipzen A."/>
            <person name="Lundell T."/>
            <person name="Morin E."/>
            <person name="Murat C."/>
            <person name="Riley R."/>
            <person name="Ohm R."/>
            <person name="Sun H."/>
            <person name="Tunlid A."/>
            <person name="Henrissat B."/>
            <person name="Grigoriev I.V."/>
            <person name="Hibbett D.S."/>
            <person name="Martin F."/>
        </authorList>
    </citation>
    <scope>NUCLEOTIDE SEQUENCE [LARGE SCALE GENOMIC DNA]</scope>
    <source>
        <strain evidence="2">F 1598</strain>
    </source>
</reference>
<protein>
    <recommendedName>
        <fullName evidence="3">Clp1-like protein</fullName>
    </recommendedName>
</protein>
<dbReference type="OrthoDB" id="2523383at2759"/>
<proteinExistence type="predicted"/>
<name>A0A0C3B8Z0_PILCF</name>
<dbReference type="Proteomes" id="UP000054166">
    <property type="component" value="Unassembled WGS sequence"/>
</dbReference>
<sequence>MFQVASHPVNFSGHHAVWEHNDLSPVTSPTRSSFSSADVQLPRTLQRPSYSEVSRDQIAAVAPELVDVPAEYIRRSMCAKTAQMLAGISALSKTHLPVTIPKSHLRHNMPLTVPVRSSASQQAPTYPTHFLALSSNSKSQTSLSDELPLIPTHSLVLAAHCASLPRMPPSSPQAHGNTVTVPVLPLSVPSPQAFQTLHQFLYTHNVSGLLHALLPSLPSAFLSSLSSSTIYSTLSSGPKLHQLSAHCLSNAQHGQPTQILMGHAQHITALWRNAIALGVHDKDLWDVIDLAWEIVLGSLNLAAGVY</sequence>
<evidence type="ECO:0000313" key="2">
    <source>
        <dbReference type="Proteomes" id="UP000054166"/>
    </source>
</evidence>
<evidence type="ECO:0000313" key="1">
    <source>
        <dbReference type="EMBL" id="KIM82753.1"/>
    </source>
</evidence>
<dbReference type="EMBL" id="KN832993">
    <property type="protein sequence ID" value="KIM82753.1"/>
    <property type="molecule type" value="Genomic_DNA"/>
</dbReference>
<reference evidence="1 2" key="1">
    <citation type="submission" date="2014-04" db="EMBL/GenBank/DDBJ databases">
        <authorList>
            <consortium name="DOE Joint Genome Institute"/>
            <person name="Kuo A."/>
            <person name="Tarkka M."/>
            <person name="Buscot F."/>
            <person name="Kohler A."/>
            <person name="Nagy L.G."/>
            <person name="Floudas D."/>
            <person name="Copeland A."/>
            <person name="Barry K.W."/>
            <person name="Cichocki N."/>
            <person name="Veneault-Fourrey C."/>
            <person name="LaButti K."/>
            <person name="Lindquist E.A."/>
            <person name="Lipzen A."/>
            <person name="Lundell T."/>
            <person name="Morin E."/>
            <person name="Murat C."/>
            <person name="Sun H."/>
            <person name="Tunlid A."/>
            <person name="Henrissat B."/>
            <person name="Grigoriev I.V."/>
            <person name="Hibbett D.S."/>
            <person name="Martin F."/>
            <person name="Nordberg H.P."/>
            <person name="Cantor M.N."/>
            <person name="Hua S.X."/>
        </authorList>
    </citation>
    <scope>NUCLEOTIDE SEQUENCE [LARGE SCALE GENOMIC DNA]</scope>
    <source>
        <strain evidence="1 2">F 1598</strain>
    </source>
</reference>
<dbReference type="HOGENOM" id="CLU_059618_0_0_1"/>